<dbReference type="Proteomes" id="UP000339690">
    <property type="component" value="Chromosome"/>
</dbReference>
<dbReference type="InterPro" id="IPR001322">
    <property type="entry name" value="Lamin_tail_dom"/>
</dbReference>
<reference evidence="4 5" key="1">
    <citation type="submission" date="2019-11" db="EMBL/GenBank/DDBJ databases">
        <title>Gracilibacillus salitolerans sp. nov., a moderate halophile isolated from a saline soil in northwest China.</title>
        <authorList>
            <person name="Gan L."/>
        </authorList>
    </citation>
    <scope>NUCLEOTIDE SEQUENCE [LARGE SCALE GENOMIC DNA]</scope>
    <source>
        <strain evidence="4 5">SCU50</strain>
    </source>
</reference>
<dbReference type="SUPFAM" id="SSF56300">
    <property type="entry name" value="Metallo-dependent phosphatases"/>
    <property type="match status" value="1"/>
</dbReference>
<proteinExistence type="predicted"/>
<protein>
    <submittedName>
        <fullName evidence="4">Metallophosphoesterase</fullName>
    </submittedName>
</protein>
<feature type="compositionally biased region" description="Acidic residues" evidence="1">
    <location>
        <begin position="63"/>
        <end position="74"/>
    </location>
</feature>
<feature type="transmembrane region" description="Helical" evidence="2">
    <location>
        <begin position="1952"/>
        <end position="1971"/>
    </location>
</feature>
<dbReference type="PANTHER" id="PTHR43143:SF5">
    <property type="entry name" value="SECRETED PROTEIN"/>
    <property type="match status" value="1"/>
</dbReference>
<organism evidence="4 5">
    <name type="scientific">Gracilibacillus salitolerans</name>
    <dbReference type="NCBI Taxonomy" id="2663022"/>
    <lineage>
        <taxon>Bacteria</taxon>
        <taxon>Bacillati</taxon>
        <taxon>Bacillota</taxon>
        <taxon>Bacilli</taxon>
        <taxon>Bacillales</taxon>
        <taxon>Bacillaceae</taxon>
        <taxon>Gracilibacillus</taxon>
    </lineage>
</organism>
<dbReference type="RefSeq" id="WP_153791536.1">
    <property type="nucleotide sequence ID" value="NZ_CP045915.1"/>
</dbReference>
<gene>
    <name evidence="4" type="ORF">GI584_13565</name>
</gene>
<feature type="compositionally biased region" description="Polar residues" evidence="1">
    <location>
        <begin position="1935"/>
        <end position="1946"/>
    </location>
</feature>
<evidence type="ECO:0000256" key="2">
    <source>
        <dbReference type="SAM" id="Phobius"/>
    </source>
</evidence>
<dbReference type="InterPro" id="IPR051918">
    <property type="entry name" value="STPP_CPPED1"/>
</dbReference>
<evidence type="ECO:0000313" key="4">
    <source>
        <dbReference type="EMBL" id="QGH35005.1"/>
    </source>
</evidence>
<dbReference type="EMBL" id="CP045915">
    <property type="protein sequence ID" value="QGH35005.1"/>
    <property type="molecule type" value="Genomic_DNA"/>
</dbReference>
<dbReference type="SUPFAM" id="SSF74853">
    <property type="entry name" value="Lamin A/C globular tail domain"/>
    <property type="match status" value="2"/>
</dbReference>
<dbReference type="PANTHER" id="PTHR43143">
    <property type="entry name" value="METALLOPHOSPHOESTERASE, CALCINEURIN SUPERFAMILY"/>
    <property type="match status" value="1"/>
</dbReference>
<feature type="domain" description="LTD" evidence="3">
    <location>
        <begin position="140"/>
        <end position="288"/>
    </location>
</feature>
<evidence type="ECO:0000313" key="5">
    <source>
        <dbReference type="Proteomes" id="UP000339690"/>
    </source>
</evidence>
<feature type="domain" description="LTD" evidence="3">
    <location>
        <begin position="413"/>
        <end position="595"/>
    </location>
</feature>
<accession>A0A5Q2TJZ8</accession>
<dbReference type="GO" id="GO:0016787">
    <property type="term" value="F:hydrolase activity"/>
    <property type="evidence" value="ECO:0007669"/>
    <property type="project" value="InterPro"/>
</dbReference>
<dbReference type="PROSITE" id="PS51841">
    <property type="entry name" value="LTD"/>
    <property type="match status" value="3"/>
</dbReference>
<dbReference type="KEGG" id="grc:GI584_13565"/>
<feature type="compositionally biased region" description="Basic and acidic residues" evidence="1">
    <location>
        <begin position="1905"/>
        <end position="1921"/>
    </location>
</feature>
<feature type="region of interest" description="Disordered" evidence="1">
    <location>
        <begin position="1847"/>
        <end position="1946"/>
    </location>
</feature>
<keyword evidence="5" id="KW-1185">Reference proteome</keyword>
<feature type="compositionally biased region" description="Acidic residues" evidence="1">
    <location>
        <begin position="100"/>
        <end position="139"/>
    </location>
</feature>
<feature type="domain" description="LTD" evidence="3">
    <location>
        <begin position="713"/>
        <end position="851"/>
    </location>
</feature>
<name>A0A5Q2TJZ8_9BACI</name>
<evidence type="ECO:0000259" key="3">
    <source>
        <dbReference type="PROSITE" id="PS51841"/>
    </source>
</evidence>
<keyword evidence="2" id="KW-0472">Membrane</keyword>
<keyword evidence="2" id="KW-0812">Transmembrane</keyword>
<feature type="region of interest" description="Disordered" evidence="1">
    <location>
        <begin position="44"/>
        <end position="143"/>
    </location>
</feature>
<sequence length="1980" mass="223456">MRQKWTSRLSLLVIFLLIFTNVFTYVPIAYANTDKELEQEGVTVEENGEADSSEKQYQVSTEESLENETSEEDPSSTQEEQVHNEETGEENQQAEKQEETNGEEVNAEDSEENSEEGADSSQEETNTDENTETTGEEIEAQSTIDYQALPTLLLTEIMPNNDGADNFEYFEVYNNSNHTVLLDYYTIALRYTDGSGNDTAFKFPEVSIPAGEILVFWHNTEQLSVDDFNTHYSTELTEDQIVSYQGTGFYNSGNRGVVIKDDNEEVVTNSYLEEDIASGKVITYQYPAESIEMEPYQTMAEPTPGMVEEDQIPEEKVMTEEIDKPVIQHTPVTEAKEGKTITMEAELSSEEDKVRGTLHYLSDEGSFEQVNMDLVENNMFEATISSDNVKAGELEYFITATNPLQRARYPEPDSQTFTIDVTTINKLEENFQQYPHLLITEISPNTAGGGTDYFEYFEIYNNTDQTLSFNQYAHIYYYTDSGREIQFQVPAIEIESQETLVFWYNNGNNTLADFNAHFSTNLSSEQVVEVTDSTFPGFANGGNRALILKDASQEQVIYADYDGADNDNTGAVVQYKYPYEGTEMTKLATLATPTPGAITDEQVPAEVVIIEEQEEDTTAPVITHQSVSSADAFSPVTIEAEVTDDLAIPDATLFVKNKDSEYRSLSMTSDSDDPGKYTVEIPGIYVSSDLTYYIEATDGVNTEKTEEFTISVSQNEVDTQSLPPLLVTEIVPDSTNVGSADGYEFIEIYNNTDQDIPFEHYKMQYRYGSDPASDVIWPSIPDNVVIPANETLVFWIINGQNNDKKVEDFNANYGSDLIEDENIVRIESAGMANGSMRGLIVASNVGHEYSVAYYNDLDTTDDTMPNKGIVYKYPSDDSNVMEKVSAGTLDATPGVVEEFQVPSESVQVEADETSPVIEDVTNIDAINQTDDLDVIAEASDQKELKTVALYYRTNDNQTYRKAFIEEGEEEGVFSYRIYAPEMIGNKEVEYYFEASDGVNTITTSPEAVTIESNLDDSPLRLNVEEDQVLNEIFVLKGTSNIDQPTDMEMLIDGTQVPSSYAALEHEAYFAFEVSGINTYFQNGVTIGDDVIHIFDDWMAQWETITVPVDPDYLAIGENTITIRAGNKATPWEGDPGENRDDYNLRNVRLVLADGTILMDPNHQDPDNVLDMGDDGTYRIAEEFTFTISEDHTTSIAYTWDTTEATDGQHTVELTDSEQTIQEEVLVDNTAPNIEATVENGQTYKGAFTIDAVINDEVSGMDSHFVELDGEEIEIPYDTSSGELSSGEHTVIITATDQVGNQGREEITFYTVEENPEVPENLSDIKDGEPTLKVRVDDPMGDKVDVGFYQGFQYKPSDIDSVVSYQGASPVEPPNTNEVDHSTLMEEQDISLVSEKDGEYLVNDATTEFPYHRFDVTLDDTVDEDDMVELEWNGNSLAGRKVTMYAWNVESSKWDIVDYQIAEEEDFILKGNVDVASYRNDNQIQVMIQDEIPANRDEYDYTFVWMSDTQYYSESYPYIYERQTEWIVEQQEELKIEYVFHSGDLVDEADQEYQWDHADEYMRTLDDAEVPYGVLAGNHDVLQKTEDYSEYYKYFGEDRFADKPYYGGSYLNNRGHYDLISVNGNDYIMVYLGWGIDDEGIAWMNEVLSQHPDRTAILTFHEYLQATGTRHPLGEKLYEEVVLPNENVIAVLSGHYHEAQTLVDEIDDDGDGNPDRTVYQMLSDYQAGPEGGQGYMRLLHFDTENNRIFVNTYSPYMDDYNYYDTDEHPNKDEFIIDLDLTAKEKRVATDSFAVNVYTSNEIGMVEDVASGDTAEAIWTGLTEGEQYFWYTTVTDDYTGETRSPIWSFVKGEDDIPDQETGNGDKDKEKDKDKDKDKNKNKSEKDPGSKPDSNSKSDSEKEDDSGDNLKPESDEVQKKKGTENEGDQQDESRDEQSISISNDNFNLPDTATNVYQYIALSIILFIVGTILYIRTRKQIQIN</sequence>
<keyword evidence="2" id="KW-1133">Transmembrane helix</keyword>
<dbReference type="Gene3D" id="3.60.21.10">
    <property type="match status" value="1"/>
</dbReference>
<feature type="compositionally biased region" description="Basic and acidic residues" evidence="1">
    <location>
        <begin position="1861"/>
        <end position="1897"/>
    </location>
</feature>
<evidence type="ECO:0000256" key="1">
    <source>
        <dbReference type="SAM" id="MobiDB-lite"/>
    </source>
</evidence>
<dbReference type="InterPro" id="IPR004843">
    <property type="entry name" value="Calcineurin-like_PHP"/>
</dbReference>
<dbReference type="Pfam" id="PF00932">
    <property type="entry name" value="LTD"/>
    <property type="match status" value="3"/>
</dbReference>
<dbReference type="Pfam" id="PF00149">
    <property type="entry name" value="Metallophos"/>
    <property type="match status" value="1"/>
</dbReference>
<dbReference type="InterPro" id="IPR036415">
    <property type="entry name" value="Lamin_tail_dom_sf"/>
</dbReference>
<dbReference type="InterPro" id="IPR029052">
    <property type="entry name" value="Metallo-depent_PP-like"/>
</dbReference>